<dbReference type="Pfam" id="PF01300">
    <property type="entry name" value="Sua5_yciO_yrdC"/>
    <property type="match status" value="1"/>
</dbReference>
<evidence type="ECO:0000313" key="13">
    <source>
        <dbReference type="EMBL" id="OCX74550.1"/>
    </source>
</evidence>
<dbReference type="GO" id="GO:0003725">
    <property type="term" value="F:double-stranded RNA binding"/>
    <property type="evidence" value="ECO:0007669"/>
    <property type="project" value="InterPro"/>
</dbReference>
<keyword evidence="4" id="KW-0963">Cytoplasm</keyword>
<evidence type="ECO:0000259" key="11">
    <source>
        <dbReference type="PROSITE" id="PS51163"/>
    </source>
</evidence>
<evidence type="ECO:0000256" key="5">
    <source>
        <dbReference type="ARBA" id="ARBA00022679"/>
    </source>
</evidence>
<comment type="similarity">
    <text evidence="2">Belongs to the SUA5 family.</text>
</comment>
<keyword evidence="8" id="KW-0547">Nucleotide-binding</keyword>
<dbReference type="GO" id="GO:0000049">
    <property type="term" value="F:tRNA binding"/>
    <property type="evidence" value="ECO:0007669"/>
    <property type="project" value="TreeGrafter"/>
</dbReference>
<dbReference type="AlphaFoldDB" id="A0A1C2IRW1"/>
<dbReference type="Proteomes" id="UP000095008">
    <property type="component" value="Unassembled WGS sequence"/>
</dbReference>
<dbReference type="EMBL" id="LWRY01000286">
    <property type="protein sequence ID" value="OCX67983.1"/>
    <property type="molecule type" value="Genomic_DNA"/>
</dbReference>
<dbReference type="OrthoDB" id="9814580at2"/>
<dbReference type="EMBL" id="LWSA01000066">
    <property type="protein sequence ID" value="OCX74550.1"/>
    <property type="molecule type" value="Genomic_DNA"/>
</dbReference>
<evidence type="ECO:0000256" key="6">
    <source>
        <dbReference type="ARBA" id="ARBA00022694"/>
    </source>
</evidence>
<dbReference type="Gene3D" id="3.90.870.10">
    <property type="entry name" value="DHBP synthase"/>
    <property type="match status" value="1"/>
</dbReference>
<organism evidence="13 14">
    <name type="scientific">Acidithiobacillus thiooxidans</name>
    <name type="common">Thiobacillus thiooxidans</name>
    <dbReference type="NCBI Taxonomy" id="930"/>
    <lineage>
        <taxon>Bacteria</taxon>
        <taxon>Pseudomonadati</taxon>
        <taxon>Pseudomonadota</taxon>
        <taxon>Acidithiobacillia</taxon>
        <taxon>Acidithiobacillales</taxon>
        <taxon>Acidithiobacillaceae</taxon>
        <taxon>Acidithiobacillus</taxon>
    </lineage>
</organism>
<protein>
    <recommendedName>
        <fullName evidence="3">L-threonylcarbamoyladenylate synthase</fullName>
        <ecNumber evidence="3">2.7.7.87</ecNumber>
    </recommendedName>
</protein>
<dbReference type="RefSeq" id="WP_024895137.1">
    <property type="nucleotide sequence ID" value="NZ_LWRY01000286.1"/>
</dbReference>
<reference evidence="13 14" key="1">
    <citation type="journal article" date="2016" name="Int. J. Mol. Sci.">
        <title>Comparative genomics of the extreme acidophile Acidithiobacillus thiooxidans reveals intraspecific divergence and niche adaptation.</title>
        <authorList>
            <person name="Zhang X."/>
            <person name="Feng X."/>
            <person name="Tao J."/>
            <person name="Ma L."/>
            <person name="Xiao Y."/>
            <person name="Liang Y."/>
            <person name="Liu X."/>
            <person name="Yin H."/>
        </authorList>
    </citation>
    <scope>NUCLEOTIDE SEQUENCE [LARGE SCALE GENOMIC DNA]</scope>
    <source>
        <strain evidence="13 14">A02</strain>
        <strain evidence="12">DXS-W</strain>
    </source>
</reference>
<dbReference type="InterPro" id="IPR050156">
    <property type="entry name" value="TC-AMP_synthase_SUA5"/>
</dbReference>
<evidence type="ECO:0000313" key="14">
    <source>
        <dbReference type="Proteomes" id="UP000094893"/>
    </source>
</evidence>
<dbReference type="InterPro" id="IPR023535">
    <property type="entry name" value="TC-AMP_synthase"/>
</dbReference>
<evidence type="ECO:0000256" key="9">
    <source>
        <dbReference type="ARBA" id="ARBA00022840"/>
    </source>
</evidence>
<dbReference type="EC" id="2.7.7.87" evidence="3"/>
<keyword evidence="7" id="KW-0548">Nucleotidyltransferase</keyword>
<comment type="catalytic activity">
    <reaction evidence="10">
        <text>L-threonine + hydrogencarbonate + ATP = L-threonylcarbamoyladenylate + diphosphate + H2O</text>
        <dbReference type="Rhea" id="RHEA:36407"/>
        <dbReference type="ChEBI" id="CHEBI:15377"/>
        <dbReference type="ChEBI" id="CHEBI:17544"/>
        <dbReference type="ChEBI" id="CHEBI:30616"/>
        <dbReference type="ChEBI" id="CHEBI:33019"/>
        <dbReference type="ChEBI" id="CHEBI:57926"/>
        <dbReference type="ChEBI" id="CHEBI:73682"/>
        <dbReference type="EC" id="2.7.7.87"/>
    </reaction>
</comment>
<evidence type="ECO:0000256" key="7">
    <source>
        <dbReference type="ARBA" id="ARBA00022695"/>
    </source>
</evidence>
<sequence length="186" mass="21017">MPGHTPRRQELRQLVTHLRRGGVIAYPTEGVWGLGCDPRQRQALRRILHLKKRPQHKGVLLIAGRRSETAAFWSDQGISPALLEQYWPGTTLVLPARRQVPVWIRGRHPSVAVRVSNHSGVRALTRAFGSAIVSTSANRAGQQPARDLRTIRRYFGKHLPVLHARLGRQRRPSRIVDARTGQILRS</sequence>
<dbReference type="InterPro" id="IPR017945">
    <property type="entry name" value="DHBP_synth_RibB-like_a/b_dom"/>
</dbReference>
<dbReference type="GO" id="GO:0002949">
    <property type="term" value="P:tRNA threonylcarbamoyladenosine modification"/>
    <property type="evidence" value="ECO:0007669"/>
    <property type="project" value="InterPro"/>
</dbReference>
<dbReference type="InterPro" id="IPR006070">
    <property type="entry name" value="Sua5-like_dom"/>
</dbReference>
<accession>A0A1C2IRW1</accession>
<proteinExistence type="inferred from homology"/>
<evidence type="ECO:0000256" key="1">
    <source>
        <dbReference type="ARBA" id="ARBA00004496"/>
    </source>
</evidence>
<evidence type="ECO:0000313" key="15">
    <source>
        <dbReference type="Proteomes" id="UP000095008"/>
    </source>
</evidence>
<evidence type="ECO:0000256" key="10">
    <source>
        <dbReference type="ARBA" id="ARBA00048366"/>
    </source>
</evidence>
<keyword evidence="15" id="KW-1185">Reference proteome</keyword>
<keyword evidence="9" id="KW-0067">ATP-binding</keyword>
<dbReference type="PROSITE" id="PS51163">
    <property type="entry name" value="YRDC"/>
    <property type="match status" value="1"/>
</dbReference>
<comment type="caution">
    <text evidence="13">The sequence shown here is derived from an EMBL/GenBank/DDBJ whole genome shotgun (WGS) entry which is preliminary data.</text>
</comment>
<comment type="subcellular location">
    <subcellularLocation>
        <location evidence="1">Cytoplasm</location>
    </subcellularLocation>
</comment>
<evidence type="ECO:0000256" key="4">
    <source>
        <dbReference type="ARBA" id="ARBA00022490"/>
    </source>
</evidence>
<gene>
    <name evidence="12" type="ORF">A6M23_19380</name>
    <name evidence="13" type="ORF">A6P07_05370</name>
</gene>
<keyword evidence="5" id="KW-0808">Transferase</keyword>
<dbReference type="GO" id="GO:0005524">
    <property type="term" value="F:ATP binding"/>
    <property type="evidence" value="ECO:0007669"/>
    <property type="project" value="UniProtKB-KW"/>
</dbReference>
<dbReference type="Proteomes" id="UP000094893">
    <property type="component" value="Unassembled WGS sequence"/>
</dbReference>
<dbReference type="GO" id="GO:0005737">
    <property type="term" value="C:cytoplasm"/>
    <property type="evidence" value="ECO:0007669"/>
    <property type="project" value="UniProtKB-SubCell"/>
</dbReference>
<keyword evidence="6" id="KW-0819">tRNA processing</keyword>
<dbReference type="STRING" id="930.GCA_002079865_02699"/>
<dbReference type="PANTHER" id="PTHR17490">
    <property type="entry name" value="SUA5"/>
    <property type="match status" value="1"/>
</dbReference>
<feature type="domain" description="YrdC-like" evidence="11">
    <location>
        <begin position="8"/>
        <end position="186"/>
    </location>
</feature>
<dbReference type="SUPFAM" id="SSF55821">
    <property type="entry name" value="YrdC/RibB"/>
    <property type="match status" value="1"/>
</dbReference>
<evidence type="ECO:0000256" key="3">
    <source>
        <dbReference type="ARBA" id="ARBA00012584"/>
    </source>
</evidence>
<name>A0A1C2IRW1_ACITH</name>
<dbReference type="PANTHER" id="PTHR17490:SF18">
    <property type="entry name" value="THREONYLCARBAMOYL-AMP SYNTHASE"/>
    <property type="match status" value="1"/>
</dbReference>
<dbReference type="HAMAP" id="MF_01852">
    <property type="entry name" value="TsaC"/>
    <property type="match status" value="1"/>
</dbReference>
<dbReference type="GO" id="GO:0061710">
    <property type="term" value="F:L-threonylcarbamoyladenylate synthase"/>
    <property type="evidence" value="ECO:0007669"/>
    <property type="project" value="UniProtKB-EC"/>
</dbReference>
<evidence type="ECO:0000313" key="12">
    <source>
        <dbReference type="EMBL" id="OCX67983.1"/>
    </source>
</evidence>
<evidence type="ECO:0000256" key="8">
    <source>
        <dbReference type="ARBA" id="ARBA00022741"/>
    </source>
</evidence>
<evidence type="ECO:0000256" key="2">
    <source>
        <dbReference type="ARBA" id="ARBA00007663"/>
    </source>
</evidence>
<dbReference type="eggNOG" id="COG0009">
    <property type="taxonomic scope" value="Bacteria"/>
</dbReference>
<dbReference type="GO" id="GO:0006450">
    <property type="term" value="P:regulation of translational fidelity"/>
    <property type="evidence" value="ECO:0007669"/>
    <property type="project" value="TreeGrafter"/>
</dbReference>